<accession>A0A0N4WX70</accession>
<evidence type="ECO:0000256" key="1">
    <source>
        <dbReference type="SAM" id="Coils"/>
    </source>
</evidence>
<organism evidence="2">
    <name type="scientific">Haemonchus placei</name>
    <name type="common">Barber's pole worm</name>
    <dbReference type="NCBI Taxonomy" id="6290"/>
    <lineage>
        <taxon>Eukaryota</taxon>
        <taxon>Metazoa</taxon>
        <taxon>Ecdysozoa</taxon>
        <taxon>Nematoda</taxon>
        <taxon>Chromadorea</taxon>
        <taxon>Rhabditida</taxon>
        <taxon>Rhabditina</taxon>
        <taxon>Rhabditomorpha</taxon>
        <taxon>Strongyloidea</taxon>
        <taxon>Trichostrongylidae</taxon>
        <taxon>Haemonchus</taxon>
    </lineage>
</organism>
<protein>
    <submittedName>
        <fullName evidence="2">Pinin_SDK_memA domain-containing protein</fullName>
    </submittedName>
</protein>
<dbReference type="AlphaFoldDB" id="A0A0N4WX70"/>
<keyword evidence="1" id="KW-0175">Coiled coil</keyword>
<name>A0A0N4WX70_HAEPC</name>
<reference evidence="2" key="1">
    <citation type="submission" date="2017-02" db="UniProtKB">
        <authorList>
            <consortium name="WormBaseParasite"/>
        </authorList>
    </citation>
    <scope>IDENTIFICATION</scope>
</reference>
<evidence type="ECO:0000313" key="2">
    <source>
        <dbReference type="WBParaSite" id="HPLM_0001639301-mRNA-1"/>
    </source>
</evidence>
<proteinExistence type="predicted"/>
<dbReference type="WBParaSite" id="HPLM_0001639301-mRNA-1">
    <property type="protein sequence ID" value="HPLM_0001639301-mRNA-1"/>
    <property type="gene ID" value="HPLM_0001639301"/>
</dbReference>
<sequence length="36" mass="4443">LQKAEQKEKEKRQRERLRSLELQRDKLHKAAWSVLL</sequence>
<feature type="coiled-coil region" evidence="1">
    <location>
        <begin position="3"/>
        <end position="30"/>
    </location>
</feature>